<dbReference type="Gene3D" id="2.60.40.3470">
    <property type="match status" value="1"/>
</dbReference>
<evidence type="ECO:0000313" key="2">
    <source>
        <dbReference type="EMBL" id="KAB0629330.1"/>
    </source>
</evidence>
<dbReference type="Proteomes" id="UP000473470">
    <property type="component" value="Unassembled WGS sequence"/>
</dbReference>
<gene>
    <name evidence="2" type="ORF">F7R25_37910</name>
</gene>
<name>A0A6L3MIT6_9BURK</name>
<dbReference type="InterPro" id="IPR021731">
    <property type="entry name" value="AMIN_dom"/>
</dbReference>
<reference evidence="2 3" key="1">
    <citation type="submission" date="2019-09" db="EMBL/GenBank/DDBJ databases">
        <title>Draft genome sequences of 48 bacterial type strains from the CCUG.</title>
        <authorList>
            <person name="Tunovic T."/>
            <person name="Pineiro-Iglesias B."/>
            <person name="Unosson C."/>
            <person name="Inganas E."/>
            <person name="Ohlen M."/>
            <person name="Cardew S."/>
            <person name="Jensie-Markopoulos S."/>
            <person name="Salva-Serra F."/>
            <person name="Jaen-Luchoro D."/>
            <person name="Karlsson R."/>
            <person name="Svensson-Stadler L."/>
            <person name="Chun J."/>
            <person name="Moore E."/>
        </authorList>
    </citation>
    <scope>NUCLEOTIDE SEQUENCE [LARGE SCALE GENOMIC DNA]</scope>
    <source>
        <strain evidence="2 3">CCUG 65686</strain>
    </source>
</reference>
<proteinExistence type="predicted"/>
<feature type="non-terminal residue" evidence="2">
    <location>
        <position position="151"/>
    </location>
</feature>
<organism evidence="2 3">
    <name type="scientific">Burkholderia stagnalis</name>
    <dbReference type="NCBI Taxonomy" id="1503054"/>
    <lineage>
        <taxon>Bacteria</taxon>
        <taxon>Pseudomonadati</taxon>
        <taxon>Pseudomonadota</taxon>
        <taxon>Betaproteobacteria</taxon>
        <taxon>Burkholderiales</taxon>
        <taxon>Burkholderiaceae</taxon>
        <taxon>Burkholderia</taxon>
        <taxon>Burkholderia cepacia complex</taxon>
    </lineage>
</organism>
<dbReference type="EMBL" id="VZOK01000307">
    <property type="protein sequence ID" value="KAB0629330.1"/>
    <property type="molecule type" value="Genomic_DNA"/>
</dbReference>
<dbReference type="Gene3D" id="2.60.40.3500">
    <property type="match status" value="1"/>
</dbReference>
<dbReference type="Pfam" id="PF11741">
    <property type="entry name" value="AMIN"/>
    <property type="match status" value="1"/>
</dbReference>
<evidence type="ECO:0000259" key="1">
    <source>
        <dbReference type="Pfam" id="PF11741"/>
    </source>
</evidence>
<dbReference type="AlphaFoldDB" id="A0A6L3MIT6"/>
<accession>A0A6L3MIT6</accession>
<sequence length="151" mass="15935">PMQIAGQGTEIRVMFNGLPPQPQAYQLEQPSRLVLDFDKAQQNLKQNSIAVATQEASSIDVSSDAQRSRLTVNLADAGAFTTRVEGNTFILKINAAGNAVATENVAAQKSAQGISNIGFQRGGQGEGQIVIDLLGTNTPVDVQQQGSKVVV</sequence>
<protein>
    <submittedName>
        <fullName evidence="2">AMIN domain-containing protein</fullName>
    </submittedName>
</protein>
<feature type="domain" description="AMIN" evidence="1">
    <location>
        <begin position="8"/>
        <end position="90"/>
    </location>
</feature>
<dbReference type="RefSeq" id="WP_150999636.1">
    <property type="nucleotide sequence ID" value="NZ_VZOK01000307.1"/>
</dbReference>
<evidence type="ECO:0000313" key="3">
    <source>
        <dbReference type="Proteomes" id="UP000473470"/>
    </source>
</evidence>
<feature type="non-terminal residue" evidence="2">
    <location>
        <position position="1"/>
    </location>
</feature>
<comment type="caution">
    <text evidence="2">The sequence shown here is derived from an EMBL/GenBank/DDBJ whole genome shotgun (WGS) entry which is preliminary data.</text>
</comment>